<dbReference type="EMBL" id="SDHX01000001">
    <property type="protein sequence ID" value="RXK55409.1"/>
    <property type="molecule type" value="Genomic_DNA"/>
</dbReference>
<sequence>MTKQSFRLAGWASALLALAATAQAEVKLNENFSVSGYISGSAAYTEWDNGTAGDTDDSFMDVDSVKLQSTATFEKTTGTISLHTFTSHDPVVLDAYATYTIDSGTTVTVGKFLSWLGYEAFDYPNMLQISYANDFSGFIPAYHSGVKMEYTAEGVTGGFAVLDSVYGPTYYKGDGDLDNGAGFEGYLKFTQGDSSLFAAIAYDGGVAGSEDNRTTFDIWGQTKVGSTTLAAEYCYSKLDSAAGDADGYFWLLLAMAPLNDKWTLTGRLSGGENEAVAVTTSTPTFFKATISPAVTVTPNLGVLFEYSYTKYDDFSTESASFFGAQVIFKF</sequence>
<accession>A0A4V1M6H4</accession>
<name>A0A4V1M6H4_9BACT</name>
<dbReference type="InterPro" id="IPR011486">
    <property type="entry name" value="BBP2"/>
</dbReference>
<feature type="signal peptide" evidence="1">
    <location>
        <begin position="1"/>
        <end position="24"/>
    </location>
</feature>
<reference evidence="2 3" key="1">
    <citation type="submission" date="2019-01" db="EMBL/GenBank/DDBJ databases">
        <title>Lacunisphaera sp. strain TWA-58.</title>
        <authorList>
            <person name="Chen W.-M."/>
        </authorList>
    </citation>
    <scope>NUCLEOTIDE SEQUENCE [LARGE SCALE GENOMIC DNA]</scope>
    <source>
        <strain evidence="2 3">TWA-58</strain>
    </source>
</reference>
<dbReference type="AlphaFoldDB" id="A0A4V1M6H4"/>
<evidence type="ECO:0000313" key="3">
    <source>
        <dbReference type="Proteomes" id="UP000290218"/>
    </source>
</evidence>
<dbReference type="Proteomes" id="UP000290218">
    <property type="component" value="Unassembled WGS sequence"/>
</dbReference>
<dbReference type="Gene3D" id="2.40.160.10">
    <property type="entry name" value="Porin"/>
    <property type="match status" value="1"/>
</dbReference>
<proteinExistence type="predicted"/>
<evidence type="ECO:0000313" key="2">
    <source>
        <dbReference type="EMBL" id="RXK55409.1"/>
    </source>
</evidence>
<feature type="chain" id="PRO_5020669091" description="Porin" evidence="1">
    <location>
        <begin position="25"/>
        <end position="330"/>
    </location>
</feature>
<dbReference type="RefSeq" id="WP_129046774.1">
    <property type="nucleotide sequence ID" value="NZ_SDHX01000001.1"/>
</dbReference>
<protein>
    <recommendedName>
        <fullName evidence="4">Porin</fullName>
    </recommendedName>
</protein>
<dbReference type="SUPFAM" id="SSF56935">
    <property type="entry name" value="Porins"/>
    <property type="match status" value="1"/>
</dbReference>
<keyword evidence="1" id="KW-0732">Signal</keyword>
<evidence type="ECO:0000256" key="1">
    <source>
        <dbReference type="SAM" id="SignalP"/>
    </source>
</evidence>
<gene>
    <name evidence="2" type="ORF">ESB00_05785</name>
</gene>
<dbReference type="InterPro" id="IPR023614">
    <property type="entry name" value="Porin_dom_sf"/>
</dbReference>
<comment type="caution">
    <text evidence="2">The sequence shown here is derived from an EMBL/GenBank/DDBJ whole genome shotgun (WGS) entry which is preliminary data.</text>
</comment>
<organism evidence="2 3">
    <name type="scientific">Oleiharenicola lentus</name>
    <dbReference type="NCBI Taxonomy" id="2508720"/>
    <lineage>
        <taxon>Bacteria</taxon>
        <taxon>Pseudomonadati</taxon>
        <taxon>Verrucomicrobiota</taxon>
        <taxon>Opitutia</taxon>
        <taxon>Opitutales</taxon>
        <taxon>Opitutaceae</taxon>
        <taxon>Oleiharenicola</taxon>
    </lineage>
</organism>
<dbReference type="OrthoDB" id="193289at2"/>
<evidence type="ECO:0008006" key="4">
    <source>
        <dbReference type="Google" id="ProtNLM"/>
    </source>
</evidence>
<keyword evidence="3" id="KW-1185">Reference proteome</keyword>
<dbReference type="Pfam" id="PF07642">
    <property type="entry name" value="BBP2"/>
    <property type="match status" value="1"/>
</dbReference>